<evidence type="ECO:0000313" key="1">
    <source>
        <dbReference type="EMBL" id="EFV04261.1"/>
    </source>
</evidence>
<dbReference type="HOGENOM" id="CLU_3237816_0_0_10"/>
<dbReference type="Proteomes" id="UP000003874">
    <property type="component" value="Unassembled WGS sequence"/>
</dbReference>
<name>E6MQ57_9BACT</name>
<sequence>MMIFRILPYETTEMVLQNACFNAVGVALLIAQGCQTIVQATLG</sequence>
<gene>
    <name evidence="1" type="ORF">HMPREF9420_1625</name>
</gene>
<dbReference type="PROSITE" id="PS51257">
    <property type="entry name" value="PROKAR_LIPOPROTEIN"/>
    <property type="match status" value="1"/>
</dbReference>
<keyword evidence="2" id="KW-1185">Reference proteome</keyword>
<protein>
    <submittedName>
        <fullName evidence="1">Uncharacterized protein</fullName>
    </submittedName>
</protein>
<comment type="caution">
    <text evidence="1">The sequence shown here is derived from an EMBL/GenBank/DDBJ whole genome shotgun (WGS) entry which is preliminary data.</text>
</comment>
<reference evidence="1 2" key="1">
    <citation type="submission" date="2010-12" db="EMBL/GenBank/DDBJ databases">
        <authorList>
            <person name="Muzny D."/>
            <person name="Qin X."/>
            <person name="Deng J."/>
            <person name="Jiang H."/>
            <person name="Liu Y."/>
            <person name="Qu J."/>
            <person name="Song X.-Z."/>
            <person name="Zhang L."/>
            <person name="Thornton R."/>
            <person name="Coyle M."/>
            <person name="Francisco L."/>
            <person name="Jackson L."/>
            <person name="Javaid M."/>
            <person name="Korchina V."/>
            <person name="Kovar C."/>
            <person name="Mata R."/>
            <person name="Mathew T."/>
            <person name="Ngo R."/>
            <person name="Nguyen L."/>
            <person name="Nguyen N."/>
            <person name="Okwuonu G."/>
            <person name="Ongeri F."/>
            <person name="Pham C."/>
            <person name="Simmons D."/>
            <person name="Wilczek-Boney K."/>
            <person name="Hale W."/>
            <person name="Jakkamsetti A."/>
            <person name="Pham P."/>
            <person name="Ruth R."/>
            <person name="San Lucas F."/>
            <person name="Warren J."/>
            <person name="Zhang J."/>
            <person name="Zhao Z."/>
            <person name="Zhou C."/>
            <person name="Zhu D."/>
            <person name="Lee S."/>
            <person name="Bess C."/>
            <person name="Blankenburg K."/>
            <person name="Forbes L."/>
            <person name="Fu Q."/>
            <person name="Gubbala S."/>
            <person name="Hirani K."/>
            <person name="Jayaseelan J.C."/>
            <person name="Lara F."/>
            <person name="Munidasa M."/>
            <person name="Palculict T."/>
            <person name="Patil S."/>
            <person name="Pu L.-L."/>
            <person name="Saada N."/>
            <person name="Tang L."/>
            <person name="Weissenberger G."/>
            <person name="Zhu Y."/>
            <person name="Hemphill L."/>
            <person name="Shang Y."/>
            <person name="Youmans B."/>
            <person name="Ayvaz T."/>
            <person name="Ross M."/>
            <person name="Santibanez J."/>
            <person name="Aqrawi P."/>
            <person name="Gross S."/>
            <person name="Joshi V."/>
            <person name="Fowler G."/>
            <person name="Nazareth L."/>
            <person name="Reid J."/>
            <person name="Worley K."/>
            <person name="Petrosino J."/>
            <person name="Highlander S."/>
            <person name="Gibbs R."/>
        </authorList>
    </citation>
    <scope>NUCLEOTIDE SEQUENCE [LARGE SCALE GENOMIC DNA]</scope>
    <source>
        <strain evidence="1 2">DSM 15606</strain>
    </source>
</reference>
<dbReference type="EMBL" id="AEQO01000136">
    <property type="protein sequence ID" value="EFV04261.1"/>
    <property type="molecule type" value="Genomic_DNA"/>
</dbReference>
<accession>E6MQ57</accession>
<organism evidence="1 2">
    <name type="scientific">Segatella salivae DSM 15606</name>
    <dbReference type="NCBI Taxonomy" id="888832"/>
    <lineage>
        <taxon>Bacteria</taxon>
        <taxon>Pseudomonadati</taxon>
        <taxon>Bacteroidota</taxon>
        <taxon>Bacteroidia</taxon>
        <taxon>Bacteroidales</taxon>
        <taxon>Prevotellaceae</taxon>
        <taxon>Segatella</taxon>
    </lineage>
</organism>
<proteinExistence type="predicted"/>
<evidence type="ECO:0000313" key="2">
    <source>
        <dbReference type="Proteomes" id="UP000003874"/>
    </source>
</evidence>
<dbReference type="AlphaFoldDB" id="E6MQ57"/>